<gene>
    <name evidence="4" type="ORF">FNF28_00203</name>
    <name evidence="3" type="ORF">FNF31_06643</name>
</gene>
<evidence type="ECO:0000256" key="2">
    <source>
        <dbReference type="SAM" id="MobiDB-lite"/>
    </source>
</evidence>
<dbReference type="EMBL" id="VLTM01000107">
    <property type="protein sequence ID" value="KAA0152268.1"/>
    <property type="molecule type" value="Genomic_DNA"/>
</dbReference>
<evidence type="ECO:0000313" key="5">
    <source>
        <dbReference type="Proteomes" id="UP000324907"/>
    </source>
</evidence>
<evidence type="ECO:0000256" key="1">
    <source>
        <dbReference type="SAM" id="Coils"/>
    </source>
</evidence>
<feature type="coiled-coil region" evidence="1">
    <location>
        <begin position="99"/>
        <end position="126"/>
    </location>
</feature>
<dbReference type="Proteomes" id="UP000325113">
    <property type="component" value="Unassembled WGS sequence"/>
</dbReference>
<accession>A0A5A8CHG5</accession>
<dbReference type="AlphaFoldDB" id="A0A5A8CHG5"/>
<dbReference type="Proteomes" id="UP000324907">
    <property type="component" value="Unassembled WGS sequence"/>
</dbReference>
<reference evidence="5 6" key="1">
    <citation type="submission" date="2019-07" db="EMBL/GenBank/DDBJ databases">
        <title>Genomes of Cafeteria roenbergensis.</title>
        <authorList>
            <person name="Fischer M.G."/>
            <person name="Hackl T."/>
            <person name="Roman M."/>
        </authorList>
    </citation>
    <scope>NUCLEOTIDE SEQUENCE [LARGE SCALE GENOMIC DNA]</scope>
    <source>
        <strain evidence="3 6">Cflag</strain>
        <strain evidence="4 5">RCC970-E3</strain>
    </source>
</reference>
<proteinExistence type="predicted"/>
<sequence>MAAAASGASATSLADISGTSSQSDRLRKLTEELSSLLMEQAEVSREVNTLLTADGGLNEASKRSVKSLEAAIAKSRQPGYFKYYTPSDATRAVETKNVLSAKVARLAELQKRVDAKQAQLDSARREAAKPTAAVDVPDLRRWFARYDRPAPAFGGEGAATTFSASRRVFGGTKHYPGFRSVASDMRPGRALR</sequence>
<feature type="compositionally biased region" description="Low complexity" evidence="2">
    <location>
        <begin position="1"/>
        <end position="14"/>
    </location>
</feature>
<dbReference type="EMBL" id="VLTL01000002">
    <property type="protein sequence ID" value="KAA0172200.1"/>
    <property type="molecule type" value="Genomic_DNA"/>
</dbReference>
<organism evidence="3 6">
    <name type="scientific">Cafeteria roenbergensis</name>
    <name type="common">Marine flagellate</name>
    <dbReference type="NCBI Taxonomy" id="33653"/>
    <lineage>
        <taxon>Eukaryota</taxon>
        <taxon>Sar</taxon>
        <taxon>Stramenopiles</taxon>
        <taxon>Bigyra</taxon>
        <taxon>Opalozoa</taxon>
        <taxon>Bicosoecida</taxon>
        <taxon>Cafeteriaceae</taxon>
        <taxon>Cafeteria</taxon>
    </lineage>
</organism>
<keyword evidence="1" id="KW-0175">Coiled coil</keyword>
<evidence type="ECO:0000313" key="4">
    <source>
        <dbReference type="EMBL" id="KAA0172200.1"/>
    </source>
</evidence>
<evidence type="ECO:0000313" key="6">
    <source>
        <dbReference type="Proteomes" id="UP000325113"/>
    </source>
</evidence>
<evidence type="ECO:0000313" key="3">
    <source>
        <dbReference type="EMBL" id="KAA0152268.1"/>
    </source>
</evidence>
<name>A0A5A8CHG5_CAFRO</name>
<feature type="region of interest" description="Disordered" evidence="2">
    <location>
        <begin position="1"/>
        <end position="25"/>
    </location>
</feature>
<protein>
    <submittedName>
        <fullName evidence="3">Uncharacterized protein</fullName>
    </submittedName>
</protein>
<comment type="caution">
    <text evidence="3">The sequence shown here is derived from an EMBL/GenBank/DDBJ whole genome shotgun (WGS) entry which is preliminary data.</text>
</comment>